<evidence type="ECO:0000313" key="2">
    <source>
        <dbReference type="Proteomes" id="UP001055811"/>
    </source>
</evidence>
<comment type="caution">
    <text evidence="1">The sequence shown here is derived from an EMBL/GenBank/DDBJ whole genome shotgun (WGS) entry which is preliminary data.</text>
</comment>
<protein>
    <submittedName>
        <fullName evidence="1">Uncharacterized protein</fullName>
    </submittedName>
</protein>
<reference evidence="1 2" key="2">
    <citation type="journal article" date="2022" name="Mol. Ecol. Resour.">
        <title>The genomes of chicory, endive, great burdock and yacon provide insights into Asteraceae paleo-polyploidization history and plant inulin production.</title>
        <authorList>
            <person name="Fan W."/>
            <person name="Wang S."/>
            <person name="Wang H."/>
            <person name="Wang A."/>
            <person name="Jiang F."/>
            <person name="Liu H."/>
            <person name="Zhao H."/>
            <person name="Xu D."/>
            <person name="Zhang Y."/>
        </authorList>
    </citation>
    <scope>NUCLEOTIDE SEQUENCE [LARGE SCALE GENOMIC DNA]</scope>
    <source>
        <strain evidence="2">cv. Punajuju</strain>
        <tissue evidence="1">Leaves</tissue>
    </source>
</reference>
<sequence length="80" mass="9170">MCNLGIRNFVSAVDHIHILLPFVCHPPDDKMFRRVPVKLQITGTSSWTGLKPIAALFYFFKTQQRNSMHLVCSVVPHYSI</sequence>
<dbReference type="Proteomes" id="UP001055811">
    <property type="component" value="Linkage Group LG07"/>
</dbReference>
<dbReference type="EMBL" id="CM042015">
    <property type="protein sequence ID" value="KAI3708784.1"/>
    <property type="molecule type" value="Genomic_DNA"/>
</dbReference>
<organism evidence="1 2">
    <name type="scientific">Cichorium intybus</name>
    <name type="common">Chicory</name>
    <dbReference type="NCBI Taxonomy" id="13427"/>
    <lineage>
        <taxon>Eukaryota</taxon>
        <taxon>Viridiplantae</taxon>
        <taxon>Streptophyta</taxon>
        <taxon>Embryophyta</taxon>
        <taxon>Tracheophyta</taxon>
        <taxon>Spermatophyta</taxon>
        <taxon>Magnoliopsida</taxon>
        <taxon>eudicotyledons</taxon>
        <taxon>Gunneridae</taxon>
        <taxon>Pentapetalae</taxon>
        <taxon>asterids</taxon>
        <taxon>campanulids</taxon>
        <taxon>Asterales</taxon>
        <taxon>Asteraceae</taxon>
        <taxon>Cichorioideae</taxon>
        <taxon>Cichorieae</taxon>
        <taxon>Cichoriinae</taxon>
        <taxon>Cichorium</taxon>
    </lineage>
</organism>
<evidence type="ECO:0000313" key="1">
    <source>
        <dbReference type="EMBL" id="KAI3708784.1"/>
    </source>
</evidence>
<proteinExistence type="predicted"/>
<reference evidence="2" key="1">
    <citation type="journal article" date="2022" name="Mol. Ecol. Resour.">
        <title>The genomes of chicory, endive, great burdock and yacon provide insights into Asteraceae palaeo-polyploidization history and plant inulin production.</title>
        <authorList>
            <person name="Fan W."/>
            <person name="Wang S."/>
            <person name="Wang H."/>
            <person name="Wang A."/>
            <person name="Jiang F."/>
            <person name="Liu H."/>
            <person name="Zhao H."/>
            <person name="Xu D."/>
            <person name="Zhang Y."/>
        </authorList>
    </citation>
    <scope>NUCLEOTIDE SEQUENCE [LARGE SCALE GENOMIC DNA]</scope>
    <source>
        <strain evidence="2">cv. Punajuju</strain>
    </source>
</reference>
<name>A0ACB9AFI3_CICIN</name>
<gene>
    <name evidence="1" type="ORF">L2E82_38233</name>
</gene>
<accession>A0ACB9AFI3</accession>
<keyword evidence="2" id="KW-1185">Reference proteome</keyword>